<dbReference type="CDD" id="cd17324">
    <property type="entry name" value="MFS_NepI_like"/>
    <property type="match status" value="1"/>
</dbReference>
<dbReference type="Gene3D" id="1.20.1250.20">
    <property type="entry name" value="MFS general substrate transporter like domains"/>
    <property type="match status" value="1"/>
</dbReference>
<keyword evidence="5 6" id="KW-0472">Membrane</keyword>
<evidence type="ECO:0000256" key="5">
    <source>
        <dbReference type="ARBA" id="ARBA00023136"/>
    </source>
</evidence>
<dbReference type="SUPFAM" id="SSF103473">
    <property type="entry name" value="MFS general substrate transporter"/>
    <property type="match status" value="1"/>
</dbReference>
<dbReference type="EMBL" id="FMUT01000016">
    <property type="protein sequence ID" value="SCZ14124.1"/>
    <property type="molecule type" value="Genomic_DNA"/>
</dbReference>
<accession>A0A1G5LNB2</accession>
<keyword evidence="2" id="KW-1003">Cell membrane</keyword>
<feature type="transmembrane region" description="Helical" evidence="6">
    <location>
        <begin position="255"/>
        <end position="275"/>
    </location>
</feature>
<keyword evidence="3 6" id="KW-0812">Transmembrane</keyword>
<feature type="transmembrane region" description="Helical" evidence="6">
    <location>
        <begin position="146"/>
        <end position="168"/>
    </location>
</feature>
<feature type="transmembrane region" description="Helical" evidence="6">
    <location>
        <begin position="88"/>
        <end position="107"/>
    </location>
</feature>
<dbReference type="PANTHER" id="PTHR43124:SF3">
    <property type="entry name" value="CHLORAMPHENICOL EFFLUX PUMP RV0191"/>
    <property type="match status" value="1"/>
</dbReference>
<evidence type="ECO:0000256" key="6">
    <source>
        <dbReference type="SAM" id="Phobius"/>
    </source>
</evidence>
<evidence type="ECO:0000256" key="3">
    <source>
        <dbReference type="ARBA" id="ARBA00022692"/>
    </source>
</evidence>
<evidence type="ECO:0000313" key="8">
    <source>
        <dbReference type="EMBL" id="SCZ14124.1"/>
    </source>
</evidence>
<dbReference type="InterPro" id="IPR011701">
    <property type="entry name" value="MFS"/>
</dbReference>
<protein>
    <submittedName>
        <fullName evidence="8">Predicted arabinose efflux permease, MFS family</fullName>
    </submittedName>
</protein>
<dbReference type="PANTHER" id="PTHR43124">
    <property type="entry name" value="PURINE EFFLUX PUMP PBUE"/>
    <property type="match status" value="1"/>
</dbReference>
<organism evidence="8 9">
    <name type="scientific">Serratia nematodiphila</name>
    <dbReference type="NCBI Taxonomy" id="458197"/>
    <lineage>
        <taxon>Bacteria</taxon>
        <taxon>Pseudomonadati</taxon>
        <taxon>Pseudomonadota</taxon>
        <taxon>Gammaproteobacteria</taxon>
        <taxon>Enterobacterales</taxon>
        <taxon>Yersiniaceae</taxon>
        <taxon>Serratia</taxon>
    </lineage>
</organism>
<sequence length="409" mass="42916">MNVHSVSTDSDNAHGALPPLKALLALTMSSFIATANETVPAGMLPQIARGMSISEAWAGQMVTLCALGAGAAAIPLTLALGGWPRRRLLLLAIGIFLICNAVTALSPCFGVTLGARFLVGIATGVTWSLLAGYARRLAIVSLQGRAMAIAMLGIPLALALGVPMSAWLGELLDWRWIFAVLASLSALLLVWIRLTLPEFYGRRTPGNAHLREVFCLPGVRPILAVLACWILAHYTLYTYLAPYLAARGLAARVDLALLAFGIAAVAGIALTGLWVDRWLRALVLFSLAAFALVALAFGVDGLPAGAVYVGMVAWGLSFGGAPTLLQTSLADAAGEHADLAQSLLVTFFNLAFAVSGALGGILLANVGANAIPWMVFSLLLVGWSIAWGSAKRGFSAERRAALRGRRRPL</sequence>
<dbReference type="PROSITE" id="PS50850">
    <property type="entry name" value="MFS"/>
    <property type="match status" value="1"/>
</dbReference>
<feature type="transmembrane region" description="Helical" evidence="6">
    <location>
        <begin position="305"/>
        <end position="330"/>
    </location>
</feature>
<feature type="transmembrane region" description="Helical" evidence="6">
    <location>
        <begin position="113"/>
        <end position="134"/>
    </location>
</feature>
<reference evidence="8 9" key="1">
    <citation type="submission" date="2016-10" db="EMBL/GenBank/DDBJ databases">
        <authorList>
            <person name="Varghese N."/>
            <person name="Submissions S."/>
        </authorList>
    </citation>
    <scope>NUCLEOTIDE SEQUENCE [LARGE SCALE GENOMIC DNA]</scope>
    <source>
        <strain evidence="8 9">CGMCC 1.6853</strain>
    </source>
</reference>
<feature type="transmembrane region" description="Helical" evidence="6">
    <location>
        <begin position="174"/>
        <end position="192"/>
    </location>
</feature>
<feature type="transmembrane region" description="Helical" evidence="6">
    <location>
        <begin position="282"/>
        <end position="299"/>
    </location>
</feature>
<feature type="transmembrane region" description="Helical" evidence="6">
    <location>
        <begin position="370"/>
        <end position="390"/>
    </location>
</feature>
<gene>
    <name evidence="8" type="ORF">SAMN02927935_04586</name>
</gene>
<dbReference type="InterPro" id="IPR050189">
    <property type="entry name" value="MFS_Efflux_Transporters"/>
</dbReference>
<dbReference type="InterPro" id="IPR020846">
    <property type="entry name" value="MFS_dom"/>
</dbReference>
<dbReference type="Proteomes" id="UP000183031">
    <property type="component" value="Unassembled WGS sequence"/>
</dbReference>
<feature type="transmembrane region" description="Helical" evidence="6">
    <location>
        <begin position="213"/>
        <end position="235"/>
    </location>
</feature>
<feature type="transmembrane region" description="Helical" evidence="6">
    <location>
        <begin position="342"/>
        <end position="364"/>
    </location>
</feature>
<feature type="transmembrane region" description="Helical" evidence="6">
    <location>
        <begin position="61"/>
        <end position="81"/>
    </location>
</feature>
<dbReference type="RefSeq" id="WP_033633249.1">
    <property type="nucleotide sequence ID" value="NZ_CBCSIN010000017.1"/>
</dbReference>
<evidence type="ECO:0000256" key="2">
    <source>
        <dbReference type="ARBA" id="ARBA00022475"/>
    </source>
</evidence>
<keyword evidence="9" id="KW-1185">Reference proteome</keyword>
<proteinExistence type="predicted"/>
<evidence type="ECO:0000256" key="1">
    <source>
        <dbReference type="ARBA" id="ARBA00004651"/>
    </source>
</evidence>
<name>A0A1G5LNB2_9GAMM</name>
<dbReference type="Pfam" id="PF07690">
    <property type="entry name" value="MFS_1"/>
    <property type="match status" value="1"/>
</dbReference>
<feature type="domain" description="Major facilitator superfamily (MFS) profile" evidence="7">
    <location>
        <begin position="22"/>
        <end position="394"/>
    </location>
</feature>
<evidence type="ECO:0000313" key="9">
    <source>
        <dbReference type="Proteomes" id="UP000183031"/>
    </source>
</evidence>
<dbReference type="InterPro" id="IPR036259">
    <property type="entry name" value="MFS_trans_sf"/>
</dbReference>
<evidence type="ECO:0000259" key="7">
    <source>
        <dbReference type="PROSITE" id="PS50850"/>
    </source>
</evidence>
<evidence type="ECO:0000256" key="4">
    <source>
        <dbReference type="ARBA" id="ARBA00022989"/>
    </source>
</evidence>
<keyword evidence="4 6" id="KW-1133">Transmembrane helix</keyword>
<comment type="caution">
    <text evidence="8">The sequence shown here is derived from an EMBL/GenBank/DDBJ whole genome shotgun (WGS) entry which is preliminary data.</text>
</comment>
<comment type="subcellular location">
    <subcellularLocation>
        <location evidence="1">Cell membrane</location>
        <topology evidence="1">Multi-pass membrane protein</topology>
    </subcellularLocation>
</comment>